<reference evidence="2" key="1">
    <citation type="journal article" date="2020" name="bioRxiv">
        <title>Comparative genomics of Chlamydomonas.</title>
        <authorList>
            <person name="Craig R.J."/>
            <person name="Hasan A.R."/>
            <person name="Ness R.W."/>
            <person name="Keightley P.D."/>
        </authorList>
    </citation>
    <scope>NUCLEOTIDE SEQUENCE</scope>
    <source>
        <strain evidence="2">CCAP 11/70</strain>
    </source>
</reference>
<proteinExistence type="predicted"/>
<dbReference type="EMBL" id="JAEHOE010000010">
    <property type="protein sequence ID" value="KAG2498419.1"/>
    <property type="molecule type" value="Genomic_DNA"/>
</dbReference>
<dbReference type="AlphaFoldDB" id="A0A835YB19"/>
<protein>
    <recommendedName>
        <fullName evidence="4">PsbP C-terminal domain-containing protein</fullName>
    </recommendedName>
</protein>
<gene>
    <name evidence="2" type="ORF">HYH03_003677</name>
</gene>
<comment type="caution">
    <text evidence="2">The sequence shown here is derived from an EMBL/GenBank/DDBJ whole genome shotgun (WGS) entry which is preliminary data.</text>
</comment>
<accession>A0A835YB19</accession>
<dbReference type="Gene3D" id="3.40.1000.10">
    <property type="entry name" value="Mog1/PsbP, alpha/beta/alpha sandwich"/>
    <property type="match status" value="1"/>
</dbReference>
<sequence length="267" mass="28287">MVNTIKAGVQARVPFRAAGPARPVPACPPAIQNAATRRELLQLGIALPLLGAGPALADSAAPVASAPAPMAITEAPYGVDEVPAAPEMAEVYLDVDFQIVPPRGWAFVDTQPPYDPERRGPAPEPSPIRARFDSPDGSAVVSVLVRPASAIKQMVLQVTDVTQLGTLEEAAKLLLPKGSRVVKGSVLQVNRPPKETPAGPVELPPKTYYRYEFTLNGLHVAMNISAQRGRVYVAGCSVADGALWAKYGPALRASAESFRLRAEKMTL</sequence>
<organism evidence="2 3">
    <name type="scientific">Edaphochlamys debaryana</name>
    <dbReference type="NCBI Taxonomy" id="47281"/>
    <lineage>
        <taxon>Eukaryota</taxon>
        <taxon>Viridiplantae</taxon>
        <taxon>Chlorophyta</taxon>
        <taxon>core chlorophytes</taxon>
        <taxon>Chlorophyceae</taxon>
        <taxon>CS clade</taxon>
        <taxon>Chlamydomonadales</taxon>
        <taxon>Chlamydomonadales incertae sedis</taxon>
        <taxon>Edaphochlamys</taxon>
    </lineage>
</organism>
<dbReference type="Proteomes" id="UP000612055">
    <property type="component" value="Unassembled WGS sequence"/>
</dbReference>
<dbReference type="SUPFAM" id="SSF55724">
    <property type="entry name" value="Mog1p/PsbP-like"/>
    <property type="match status" value="1"/>
</dbReference>
<dbReference type="OrthoDB" id="1621991at2759"/>
<dbReference type="GO" id="GO:0009507">
    <property type="term" value="C:chloroplast"/>
    <property type="evidence" value="ECO:0007669"/>
    <property type="project" value="TreeGrafter"/>
</dbReference>
<dbReference type="PANTHER" id="PTHR37764:SF1">
    <property type="entry name" value="KETOSE_ALDOSE ISOMERASE, PUTATIVE (MOG1_PSBP_DUF1795-LIKE PHOTOSYSTEM II REACTION CENTER PSBP FAMILY PROTEIN)-RELATED"/>
    <property type="match status" value="1"/>
</dbReference>
<evidence type="ECO:0008006" key="4">
    <source>
        <dbReference type="Google" id="ProtNLM"/>
    </source>
</evidence>
<evidence type="ECO:0000313" key="3">
    <source>
        <dbReference type="Proteomes" id="UP000612055"/>
    </source>
</evidence>
<name>A0A835YB19_9CHLO</name>
<keyword evidence="3" id="KW-1185">Reference proteome</keyword>
<evidence type="ECO:0000256" key="1">
    <source>
        <dbReference type="SAM" id="MobiDB-lite"/>
    </source>
</evidence>
<evidence type="ECO:0000313" key="2">
    <source>
        <dbReference type="EMBL" id="KAG2498419.1"/>
    </source>
</evidence>
<dbReference type="InterPro" id="IPR016123">
    <property type="entry name" value="Mog1/PsbP_a/b/a-sand"/>
</dbReference>
<dbReference type="PANTHER" id="PTHR37764">
    <property type="entry name" value="KETOSE/ALDOSE ISOMERASE, PUTATIVE (MOG1/PSBP/DUF1795-LIKE PHOTOSYSTEM II REACTION CENTER PSBP FAMILY PROTEIN)-RELATED"/>
    <property type="match status" value="1"/>
</dbReference>
<feature type="region of interest" description="Disordered" evidence="1">
    <location>
        <begin position="110"/>
        <end position="132"/>
    </location>
</feature>